<dbReference type="GO" id="GO:0003729">
    <property type="term" value="F:mRNA binding"/>
    <property type="evidence" value="ECO:0007669"/>
    <property type="project" value="UniProtKB-ARBA"/>
</dbReference>
<evidence type="ECO:0000256" key="3">
    <source>
        <dbReference type="ARBA" id="ARBA00023274"/>
    </source>
</evidence>
<evidence type="ECO:0000256" key="5">
    <source>
        <dbReference type="HAMAP-Rule" id="MF_01366"/>
    </source>
</evidence>
<evidence type="ECO:0000256" key="7">
    <source>
        <dbReference type="RuleBase" id="RU003878"/>
    </source>
</evidence>
<keyword evidence="2 5" id="KW-0689">Ribosomal protein</keyword>
<comment type="subunit">
    <text evidence="5">Part of the 50S ribosomal subunit.</text>
</comment>
<dbReference type="EMBL" id="RHHS01000059">
    <property type="protein sequence ID" value="RNB52046.1"/>
    <property type="molecule type" value="Genomic_DNA"/>
</dbReference>
<dbReference type="PANTHER" id="PTHR11545:SF2">
    <property type="entry name" value="LARGE RIBOSOMAL SUBUNIT PROTEIN UL13M"/>
    <property type="match status" value="1"/>
</dbReference>
<protein>
    <recommendedName>
        <fullName evidence="4 5">Large ribosomal subunit protein uL13</fullName>
    </recommendedName>
</protein>
<keyword evidence="3 5" id="KW-0687">Ribonucleoprotein</keyword>
<evidence type="ECO:0000256" key="6">
    <source>
        <dbReference type="RuleBase" id="RU003877"/>
    </source>
</evidence>
<dbReference type="GO" id="GO:0006412">
    <property type="term" value="P:translation"/>
    <property type="evidence" value="ECO:0007669"/>
    <property type="project" value="UniProtKB-UniRule"/>
</dbReference>
<dbReference type="GO" id="GO:0022625">
    <property type="term" value="C:cytosolic large ribosomal subunit"/>
    <property type="evidence" value="ECO:0007669"/>
    <property type="project" value="TreeGrafter"/>
</dbReference>
<proteinExistence type="inferred from homology"/>
<dbReference type="CDD" id="cd00392">
    <property type="entry name" value="Ribosomal_L13"/>
    <property type="match status" value="1"/>
</dbReference>
<dbReference type="PANTHER" id="PTHR11545">
    <property type="entry name" value="RIBOSOMAL PROTEIN L13"/>
    <property type="match status" value="1"/>
</dbReference>
<dbReference type="GO" id="GO:0017148">
    <property type="term" value="P:negative regulation of translation"/>
    <property type="evidence" value="ECO:0007669"/>
    <property type="project" value="TreeGrafter"/>
</dbReference>
<dbReference type="Proteomes" id="UP000268829">
    <property type="component" value="Unassembled WGS sequence"/>
</dbReference>
<dbReference type="AlphaFoldDB" id="A0A3M8ALD9"/>
<dbReference type="InterPro" id="IPR005823">
    <property type="entry name" value="Ribosomal_uL13_bac-type"/>
</dbReference>
<dbReference type="InterPro" id="IPR005822">
    <property type="entry name" value="Ribosomal_uL13"/>
</dbReference>
<evidence type="ECO:0000256" key="1">
    <source>
        <dbReference type="ARBA" id="ARBA00006227"/>
    </source>
</evidence>
<dbReference type="HAMAP" id="MF_01366">
    <property type="entry name" value="Ribosomal_uL13"/>
    <property type="match status" value="1"/>
</dbReference>
<comment type="caution">
    <text evidence="8">The sequence shown here is derived from an EMBL/GenBank/DDBJ whole genome shotgun (WGS) entry which is preliminary data.</text>
</comment>
<dbReference type="PIRSF" id="PIRSF002181">
    <property type="entry name" value="Ribosomal_L13"/>
    <property type="match status" value="1"/>
</dbReference>
<dbReference type="FunFam" id="3.90.1180.10:FF:000001">
    <property type="entry name" value="50S ribosomal protein L13"/>
    <property type="match status" value="1"/>
</dbReference>
<evidence type="ECO:0000313" key="9">
    <source>
        <dbReference type="Proteomes" id="UP000268829"/>
    </source>
</evidence>
<sequence length="145" mass="16287">MRTTYMAKPLEVERKWYIVDAEGQTLGRLASEVASILRGKLKPEFTPHVDTGDFVIVINADKVKLSGNKLQDKIYYSHSLYPGGLKKTTAGDMLNKKPARMFELAVKGMLPKNSLGRQMFTKLKVYAGAEHPHAAQKPEVWQIRG</sequence>
<evidence type="ECO:0000256" key="4">
    <source>
        <dbReference type="ARBA" id="ARBA00035201"/>
    </source>
</evidence>
<accession>A0A3M8ALD9</accession>
<keyword evidence="9" id="KW-1185">Reference proteome</keyword>
<dbReference type="OrthoDB" id="9801330at2"/>
<evidence type="ECO:0000313" key="8">
    <source>
        <dbReference type="EMBL" id="RNB52046.1"/>
    </source>
</evidence>
<evidence type="ECO:0000256" key="2">
    <source>
        <dbReference type="ARBA" id="ARBA00022980"/>
    </source>
</evidence>
<name>A0A3M8ALD9_9BACL</name>
<organism evidence="8 9">
    <name type="scientific">Brevibacillus gelatini</name>
    <dbReference type="NCBI Taxonomy" id="1655277"/>
    <lineage>
        <taxon>Bacteria</taxon>
        <taxon>Bacillati</taxon>
        <taxon>Bacillota</taxon>
        <taxon>Bacilli</taxon>
        <taxon>Bacillales</taxon>
        <taxon>Paenibacillaceae</taxon>
        <taxon>Brevibacillus</taxon>
    </lineage>
</organism>
<dbReference type="Gene3D" id="3.90.1180.10">
    <property type="entry name" value="Ribosomal protein L13"/>
    <property type="match status" value="1"/>
</dbReference>
<comment type="function">
    <text evidence="5 7">This protein is one of the early assembly proteins of the 50S ribosomal subunit, although it is not seen to bind rRNA by itself. It is important during the early stages of 50S assembly.</text>
</comment>
<reference evidence="8 9" key="1">
    <citation type="submission" date="2018-10" db="EMBL/GenBank/DDBJ databases">
        <title>Phylogenomics of Brevibacillus.</title>
        <authorList>
            <person name="Dunlap C."/>
        </authorList>
    </citation>
    <scope>NUCLEOTIDE SEQUENCE [LARGE SCALE GENOMIC DNA]</scope>
    <source>
        <strain evidence="8 9">DSM 100115</strain>
    </source>
</reference>
<comment type="similarity">
    <text evidence="1 5 6">Belongs to the universal ribosomal protein uL13 family.</text>
</comment>
<dbReference type="NCBIfam" id="TIGR01066">
    <property type="entry name" value="rplM_bact"/>
    <property type="match status" value="1"/>
</dbReference>
<dbReference type="Pfam" id="PF00572">
    <property type="entry name" value="Ribosomal_L13"/>
    <property type="match status" value="1"/>
</dbReference>
<dbReference type="GO" id="GO:0003735">
    <property type="term" value="F:structural constituent of ribosome"/>
    <property type="evidence" value="ECO:0007669"/>
    <property type="project" value="InterPro"/>
</dbReference>
<dbReference type="InterPro" id="IPR036899">
    <property type="entry name" value="Ribosomal_uL13_sf"/>
</dbReference>
<dbReference type="RefSeq" id="WP_122906746.1">
    <property type="nucleotide sequence ID" value="NZ_CP154342.1"/>
</dbReference>
<dbReference type="PROSITE" id="PS00783">
    <property type="entry name" value="RIBOSOMAL_L13"/>
    <property type="match status" value="1"/>
</dbReference>
<gene>
    <name evidence="5 7" type="primary">rplM</name>
    <name evidence="8" type="ORF">EDM57_21600</name>
</gene>
<dbReference type="SUPFAM" id="SSF52161">
    <property type="entry name" value="Ribosomal protein L13"/>
    <property type="match status" value="1"/>
</dbReference>
<dbReference type="InterPro" id="IPR023563">
    <property type="entry name" value="Ribosomal_uL13_CS"/>
</dbReference>